<evidence type="ECO:0000313" key="2">
    <source>
        <dbReference type="Proteomes" id="UP000689195"/>
    </source>
</evidence>
<proteinExistence type="predicted"/>
<accession>A0A8S1VTD1</accession>
<protein>
    <submittedName>
        <fullName evidence="1">Uncharacterized protein</fullName>
    </submittedName>
</protein>
<reference evidence="1" key="1">
    <citation type="submission" date="2021-01" db="EMBL/GenBank/DDBJ databases">
        <authorList>
            <consortium name="Genoscope - CEA"/>
            <person name="William W."/>
        </authorList>
    </citation>
    <scope>NUCLEOTIDE SEQUENCE</scope>
</reference>
<evidence type="ECO:0000313" key="1">
    <source>
        <dbReference type="EMBL" id="CAD8179345.1"/>
    </source>
</evidence>
<comment type="caution">
    <text evidence="1">The sequence shown here is derived from an EMBL/GenBank/DDBJ whole genome shotgun (WGS) entry which is preliminary data.</text>
</comment>
<organism evidence="1 2">
    <name type="scientific">Paramecium pentaurelia</name>
    <dbReference type="NCBI Taxonomy" id="43138"/>
    <lineage>
        <taxon>Eukaryota</taxon>
        <taxon>Sar</taxon>
        <taxon>Alveolata</taxon>
        <taxon>Ciliophora</taxon>
        <taxon>Intramacronucleata</taxon>
        <taxon>Oligohymenophorea</taxon>
        <taxon>Peniculida</taxon>
        <taxon>Parameciidae</taxon>
        <taxon>Paramecium</taxon>
    </lineage>
</organism>
<gene>
    <name evidence="1" type="ORF">PPENT_87.1.T0710206</name>
</gene>
<dbReference type="Proteomes" id="UP000689195">
    <property type="component" value="Unassembled WGS sequence"/>
</dbReference>
<dbReference type="AlphaFoldDB" id="A0A8S1VTD1"/>
<keyword evidence="2" id="KW-1185">Reference proteome</keyword>
<name>A0A8S1VTD1_9CILI</name>
<sequence length="64" mass="7432">MGNLDKEKMKNQQLKLIGVKLKMGDRTKFQKGSSEMASLQKKKNQKLEDILERIIIKQQMGQNI</sequence>
<dbReference type="EMBL" id="CAJJDO010000071">
    <property type="protein sequence ID" value="CAD8179345.1"/>
    <property type="molecule type" value="Genomic_DNA"/>
</dbReference>